<dbReference type="Proteomes" id="UP001157006">
    <property type="component" value="Chromosome 2"/>
</dbReference>
<gene>
    <name evidence="8" type="ORF">VFH_II213000</name>
</gene>
<organism evidence="8 9">
    <name type="scientific">Vicia faba</name>
    <name type="common">Broad bean</name>
    <name type="synonym">Faba vulgaris</name>
    <dbReference type="NCBI Taxonomy" id="3906"/>
    <lineage>
        <taxon>Eukaryota</taxon>
        <taxon>Viridiplantae</taxon>
        <taxon>Streptophyta</taxon>
        <taxon>Embryophyta</taxon>
        <taxon>Tracheophyta</taxon>
        <taxon>Spermatophyta</taxon>
        <taxon>Magnoliopsida</taxon>
        <taxon>eudicotyledons</taxon>
        <taxon>Gunneridae</taxon>
        <taxon>Pentapetalae</taxon>
        <taxon>rosids</taxon>
        <taxon>fabids</taxon>
        <taxon>Fabales</taxon>
        <taxon>Fabaceae</taxon>
        <taxon>Papilionoideae</taxon>
        <taxon>50 kb inversion clade</taxon>
        <taxon>NPAAA clade</taxon>
        <taxon>Hologalegina</taxon>
        <taxon>IRL clade</taxon>
        <taxon>Fabeae</taxon>
        <taxon>Vicia</taxon>
    </lineage>
</organism>
<keyword evidence="1 5" id="KW-0805">Transcription regulation</keyword>
<sequence>MSRSGLGNECEFPLGFDKPYESPPQLRLLGSQSNFPLHRSSLSPGHLNYPHEIISYSNVPFFSTATLPFTSTNTSKKRRGRPYRPRNKKSGMNIVYVSKIRFSQSPSSTETVTYEGLFEILSLKGSVSVSTNKSEQKRYGEVKGSFVSLSNGRSFGGRIDGVLIAASPVQIILGSFFTEGQEVVLSDPNEPPTEGPSKPSSAILSSEGI</sequence>
<dbReference type="PANTHER" id="PTHR31500:SF57">
    <property type="entry name" value="AT-HOOK MOTIF NUCLEAR-LOCALIZED PROTEIN 10"/>
    <property type="match status" value="1"/>
</dbReference>
<dbReference type="AlphaFoldDB" id="A0AAV0ZPE7"/>
<proteinExistence type="predicted"/>
<comment type="function">
    <text evidence="5">Transcription factor that specifically binds AT-rich DNA sequences related to the nuclear matrix attachment regions (MARs).</text>
</comment>
<evidence type="ECO:0000313" key="9">
    <source>
        <dbReference type="Proteomes" id="UP001157006"/>
    </source>
</evidence>
<keyword evidence="4 5" id="KW-0539">Nucleus</keyword>
<comment type="domain">
    <text evidence="5">The PPC domain mediates interactions between AHL proteins.</text>
</comment>
<keyword evidence="9" id="KW-1185">Reference proteome</keyword>
<keyword evidence="3 5" id="KW-0804">Transcription</keyword>
<comment type="subcellular location">
    <subcellularLocation>
        <location evidence="5">Nucleus</location>
    </subcellularLocation>
</comment>
<name>A0AAV0ZPE7_VICFA</name>
<dbReference type="SUPFAM" id="SSF117856">
    <property type="entry name" value="AF0104/ALDC/Ptd012-like"/>
    <property type="match status" value="1"/>
</dbReference>
<dbReference type="Gene3D" id="3.30.1330.80">
    <property type="entry name" value="Hypothetical protein, similar to alpha- acetolactate decarboxylase, domain 2"/>
    <property type="match status" value="1"/>
</dbReference>
<feature type="compositionally biased region" description="Polar residues" evidence="6">
    <location>
        <begin position="198"/>
        <end position="209"/>
    </location>
</feature>
<accession>A0AAV0ZPE7</accession>
<evidence type="ECO:0000256" key="5">
    <source>
        <dbReference type="RuleBase" id="RU367031"/>
    </source>
</evidence>
<evidence type="ECO:0000256" key="4">
    <source>
        <dbReference type="ARBA" id="ARBA00023242"/>
    </source>
</evidence>
<dbReference type="PANTHER" id="PTHR31500">
    <property type="entry name" value="AT-HOOK MOTIF NUCLEAR-LOCALIZED PROTEIN 9"/>
    <property type="match status" value="1"/>
</dbReference>
<evidence type="ECO:0000256" key="1">
    <source>
        <dbReference type="ARBA" id="ARBA00023015"/>
    </source>
</evidence>
<dbReference type="GO" id="GO:0003680">
    <property type="term" value="F:minor groove of adenine-thymine-rich DNA binding"/>
    <property type="evidence" value="ECO:0007669"/>
    <property type="project" value="UniProtKB-UniRule"/>
</dbReference>
<reference evidence="8 9" key="1">
    <citation type="submission" date="2023-01" db="EMBL/GenBank/DDBJ databases">
        <authorList>
            <person name="Kreplak J."/>
        </authorList>
    </citation>
    <scope>NUCLEOTIDE SEQUENCE [LARGE SCALE GENOMIC DNA]</scope>
</reference>
<evidence type="ECO:0000256" key="6">
    <source>
        <dbReference type="SAM" id="MobiDB-lite"/>
    </source>
</evidence>
<feature type="domain" description="PPC" evidence="7">
    <location>
        <begin position="102"/>
        <end position="176"/>
    </location>
</feature>
<evidence type="ECO:0000256" key="2">
    <source>
        <dbReference type="ARBA" id="ARBA00023125"/>
    </source>
</evidence>
<dbReference type="InterPro" id="IPR039605">
    <property type="entry name" value="AHL"/>
</dbReference>
<dbReference type="GO" id="GO:0005634">
    <property type="term" value="C:nucleus"/>
    <property type="evidence" value="ECO:0007669"/>
    <property type="project" value="UniProtKB-SubCell"/>
</dbReference>
<dbReference type="InterPro" id="IPR005175">
    <property type="entry name" value="PPC_dom"/>
</dbReference>
<evidence type="ECO:0000313" key="8">
    <source>
        <dbReference type="EMBL" id="CAI8600251.1"/>
    </source>
</evidence>
<feature type="region of interest" description="Disordered" evidence="6">
    <location>
        <begin position="185"/>
        <end position="209"/>
    </location>
</feature>
<dbReference type="Pfam" id="PF03479">
    <property type="entry name" value="PCC"/>
    <property type="match status" value="1"/>
</dbReference>
<keyword evidence="2 5" id="KW-0238">DNA-binding</keyword>
<evidence type="ECO:0000256" key="3">
    <source>
        <dbReference type="ARBA" id="ARBA00023163"/>
    </source>
</evidence>
<dbReference type="CDD" id="cd11378">
    <property type="entry name" value="DUF296"/>
    <property type="match status" value="1"/>
</dbReference>
<protein>
    <recommendedName>
        <fullName evidence="5">AT-hook motif nuclear-localized protein</fullName>
    </recommendedName>
</protein>
<evidence type="ECO:0000259" key="7">
    <source>
        <dbReference type="Pfam" id="PF03479"/>
    </source>
</evidence>
<dbReference type="EMBL" id="OX451737">
    <property type="protein sequence ID" value="CAI8600251.1"/>
    <property type="molecule type" value="Genomic_DNA"/>
</dbReference>